<evidence type="ECO:0000313" key="5">
    <source>
        <dbReference type="EMBL" id="UZJ25192.1"/>
    </source>
</evidence>
<gene>
    <name evidence="5" type="ORF">RHODO2019_01400</name>
</gene>
<keyword evidence="3" id="KW-1133">Transmembrane helix</keyword>
<dbReference type="EMBL" id="CP110615">
    <property type="protein sequence ID" value="UZJ25192.1"/>
    <property type="molecule type" value="Genomic_DNA"/>
</dbReference>
<keyword evidence="1" id="KW-0805">Transcription regulation</keyword>
<dbReference type="InterPro" id="IPR041916">
    <property type="entry name" value="Anti_sigma_zinc_sf"/>
</dbReference>
<keyword evidence="2" id="KW-0804">Transcription</keyword>
<accession>A0ABY6P0M1</accession>
<keyword evidence="3" id="KW-0472">Membrane</keyword>
<keyword evidence="3" id="KW-0812">Transmembrane</keyword>
<evidence type="ECO:0000256" key="1">
    <source>
        <dbReference type="ARBA" id="ARBA00023015"/>
    </source>
</evidence>
<dbReference type="Gene3D" id="1.10.10.1320">
    <property type="entry name" value="Anti-sigma factor, zinc-finger domain"/>
    <property type="match status" value="1"/>
</dbReference>
<protein>
    <submittedName>
        <fullName evidence="5">Zf-HC2 domain-containing protein</fullName>
    </submittedName>
</protein>
<evidence type="ECO:0000259" key="4">
    <source>
        <dbReference type="Pfam" id="PF13490"/>
    </source>
</evidence>
<dbReference type="RefSeq" id="WP_265383298.1">
    <property type="nucleotide sequence ID" value="NZ_CP110615.1"/>
</dbReference>
<evidence type="ECO:0000313" key="6">
    <source>
        <dbReference type="Proteomes" id="UP001164965"/>
    </source>
</evidence>
<proteinExistence type="predicted"/>
<dbReference type="Proteomes" id="UP001164965">
    <property type="component" value="Chromosome"/>
</dbReference>
<keyword evidence="6" id="KW-1185">Reference proteome</keyword>
<feature type="transmembrane region" description="Helical" evidence="3">
    <location>
        <begin position="96"/>
        <end position="116"/>
    </location>
</feature>
<feature type="domain" description="Putative zinc-finger" evidence="4">
    <location>
        <begin position="9"/>
        <end position="40"/>
    </location>
</feature>
<sequence>MAELTHAELRSSLGSYLLGSLEPAERTVVDTHLAGCATCREELSSYAALPALMSRVSIDAVRGAEPASVVPPGVLGRALDAVAAERTATVTHLHRWRLGAVLSAAAAVVVAVVLGVTTLQAQTATTPGGVALVAAAGVTATGTATVEAKPWGTAVTLQLQGLPQGGAFTAWVSAPDGTRALAATWSPTPDGHVLLTGAANIHDTTHAALQVTQDGTTLLTLPAHT</sequence>
<dbReference type="InterPro" id="IPR027383">
    <property type="entry name" value="Znf_put"/>
</dbReference>
<organism evidence="5 6">
    <name type="scientific">Rhodococcus antarcticus</name>
    <dbReference type="NCBI Taxonomy" id="2987751"/>
    <lineage>
        <taxon>Bacteria</taxon>
        <taxon>Bacillati</taxon>
        <taxon>Actinomycetota</taxon>
        <taxon>Actinomycetes</taxon>
        <taxon>Mycobacteriales</taxon>
        <taxon>Nocardiaceae</taxon>
        <taxon>Rhodococcus</taxon>
    </lineage>
</organism>
<reference evidence="5" key="1">
    <citation type="submission" date="2022-10" db="EMBL/GenBank/DDBJ databases">
        <title>Rhodococcus sp.75.</title>
        <authorList>
            <person name="Sun M."/>
        </authorList>
    </citation>
    <scope>NUCLEOTIDE SEQUENCE</scope>
    <source>
        <strain evidence="5">75</strain>
    </source>
</reference>
<evidence type="ECO:0000256" key="3">
    <source>
        <dbReference type="SAM" id="Phobius"/>
    </source>
</evidence>
<evidence type="ECO:0000256" key="2">
    <source>
        <dbReference type="ARBA" id="ARBA00023163"/>
    </source>
</evidence>
<name>A0ABY6P0M1_9NOCA</name>
<dbReference type="Pfam" id="PF13490">
    <property type="entry name" value="zf-HC2"/>
    <property type="match status" value="1"/>
</dbReference>